<gene>
    <name evidence="9" type="ORF">IDF66_21610</name>
</gene>
<dbReference type="EMBL" id="JACWMS010000005">
    <property type="protein sequence ID" value="MBD1322184.1"/>
    <property type="molecule type" value="Genomic_DNA"/>
</dbReference>
<dbReference type="Gene3D" id="1.20.1250.20">
    <property type="entry name" value="MFS general substrate transporter like domains"/>
    <property type="match status" value="2"/>
</dbReference>
<evidence type="ECO:0000256" key="2">
    <source>
        <dbReference type="ARBA" id="ARBA00022448"/>
    </source>
</evidence>
<keyword evidence="4 7" id="KW-0812">Transmembrane</keyword>
<evidence type="ECO:0000256" key="6">
    <source>
        <dbReference type="ARBA" id="ARBA00023136"/>
    </source>
</evidence>
<dbReference type="InterPro" id="IPR020846">
    <property type="entry name" value="MFS_dom"/>
</dbReference>
<keyword evidence="10" id="KW-1185">Reference proteome</keyword>
<dbReference type="PANTHER" id="PTHR23517">
    <property type="entry name" value="RESISTANCE PROTEIN MDTM, PUTATIVE-RELATED-RELATED"/>
    <property type="match status" value="1"/>
</dbReference>
<evidence type="ECO:0000256" key="7">
    <source>
        <dbReference type="SAM" id="Phobius"/>
    </source>
</evidence>
<dbReference type="Pfam" id="PF07690">
    <property type="entry name" value="MFS_1"/>
    <property type="match status" value="1"/>
</dbReference>
<keyword evidence="5 7" id="KW-1133">Transmembrane helix</keyword>
<dbReference type="SUPFAM" id="SSF103473">
    <property type="entry name" value="MFS general substrate transporter"/>
    <property type="match status" value="1"/>
</dbReference>
<feature type="transmembrane region" description="Helical" evidence="7">
    <location>
        <begin position="65"/>
        <end position="85"/>
    </location>
</feature>
<dbReference type="InterPro" id="IPR011701">
    <property type="entry name" value="MFS"/>
</dbReference>
<feature type="transmembrane region" description="Helical" evidence="7">
    <location>
        <begin position="319"/>
        <end position="337"/>
    </location>
</feature>
<feature type="transmembrane region" description="Helical" evidence="7">
    <location>
        <begin position="288"/>
        <end position="307"/>
    </location>
</feature>
<dbReference type="PANTHER" id="PTHR23517:SF3">
    <property type="entry name" value="INTEGRAL MEMBRANE TRANSPORT PROTEIN"/>
    <property type="match status" value="1"/>
</dbReference>
<evidence type="ECO:0000256" key="4">
    <source>
        <dbReference type="ARBA" id="ARBA00022692"/>
    </source>
</evidence>
<keyword evidence="2" id="KW-0813">Transport</keyword>
<feature type="transmembrane region" description="Helical" evidence="7">
    <location>
        <begin position="250"/>
        <end position="276"/>
    </location>
</feature>
<keyword evidence="6 7" id="KW-0472">Membrane</keyword>
<accession>A0ABR7WK66</accession>
<dbReference type="InterPro" id="IPR050171">
    <property type="entry name" value="MFS_Transporters"/>
</dbReference>
<reference evidence="9 10" key="1">
    <citation type="submission" date="2020-09" db="EMBL/GenBank/DDBJ databases">
        <title>Novel species in genus Gordonia.</title>
        <authorList>
            <person name="Zhang G."/>
        </authorList>
    </citation>
    <scope>NUCLEOTIDE SEQUENCE [LARGE SCALE GENOMIC DNA]</scope>
    <source>
        <strain evidence="9 10">ON-33</strain>
    </source>
</reference>
<evidence type="ECO:0000259" key="8">
    <source>
        <dbReference type="PROSITE" id="PS50850"/>
    </source>
</evidence>
<comment type="caution">
    <text evidence="9">The sequence shown here is derived from an EMBL/GenBank/DDBJ whole genome shotgun (WGS) entry which is preliminary data.</text>
</comment>
<proteinExistence type="predicted"/>
<feature type="transmembrane region" description="Helical" evidence="7">
    <location>
        <begin position="116"/>
        <end position="141"/>
    </location>
</feature>
<evidence type="ECO:0000256" key="5">
    <source>
        <dbReference type="ARBA" id="ARBA00022989"/>
    </source>
</evidence>
<feature type="transmembrane region" description="Helical" evidence="7">
    <location>
        <begin position="153"/>
        <end position="172"/>
    </location>
</feature>
<dbReference type="Proteomes" id="UP000602395">
    <property type="component" value="Unassembled WGS sequence"/>
</dbReference>
<evidence type="ECO:0000313" key="9">
    <source>
        <dbReference type="EMBL" id="MBD1322184.1"/>
    </source>
</evidence>
<evidence type="ECO:0000313" key="10">
    <source>
        <dbReference type="Proteomes" id="UP000602395"/>
    </source>
</evidence>
<feature type="transmembrane region" description="Helical" evidence="7">
    <location>
        <begin position="92"/>
        <end position="110"/>
    </location>
</feature>
<feature type="domain" description="Major facilitator superfamily (MFS) profile" evidence="8">
    <location>
        <begin position="29"/>
        <end position="451"/>
    </location>
</feature>
<feature type="transmembrane region" description="Helical" evidence="7">
    <location>
        <begin position="513"/>
        <end position="532"/>
    </location>
</feature>
<dbReference type="CDD" id="cd06174">
    <property type="entry name" value="MFS"/>
    <property type="match status" value="1"/>
</dbReference>
<dbReference type="InterPro" id="IPR036259">
    <property type="entry name" value="MFS_trans_sf"/>
</dbReference>
<name>A0ABR7WK66_9ACTN</name>
<dbReference type="PROSITE" id="PS50850">
    <property type="entry name" value="MFS"/>
    <property type="match status" value="1"/>
</dbReference>
<organism evidence="9 10">
    <name type="scientific">Gordonia hankookensis</name>
    <dbReference type="NCBI Taxonomy" id="589403"/>
    <lineage>
        <taxon>Bacteria</taxon>
        <taxon>Bacillati</taxon>
        <taxon>Actinomycetota</taxon>
        <taxon>Actinomycetes</taxon>
        <taxon>Mycobacteriales</taxon>
        <taxon>Gordoniaceae</taxon>
        <taxon>Gordonia</taxon>
    </lineage>
</organism>
<sequence length="562" mass="61130">MAGSPTGRLHSLRDRKLDHYPLPAARYRYLAITVLATVILYYQLYIQGAVATKIITSFGMTFTQFVVVSIVGNLLGAFASLAAGLADRWGRANLVVIGLFITGLLVLFALPHAPNTLWYIIFFAVLSIVEGMILVATPALIRDFSPQVGRAQAMGFWTMGPVLGSLVVTMVSSNTLDNHPDWRFQFYVCGIAGLVVAVIALVGLRELSPGLRDQLMVSLNERALIEARAGGLDTETALHGHWRQMMRFDIVGPAIAISLFLMFYYIAVGFFVVYFATTFGYSEARANALANWYWIANAIALIVAGVVSDKIRVRKPLMAIGTVISVIGTAIFAMLSTRPDTGYYTFALVLVVIAVGGGIAYCAWMASFTETVERHNPAATATGLAIWGWTVRITVTLALIVLTFVVPATSTLVDQGTRVSHIVAEYPEQVATASAVEPATLNALAANPRDARAGMDAVGQLIGAGLAATPREAAARLQQLSTDPIPPGDQAFLADHAADVEQAQSDNPGQWQIWWWICVVAQILFVPFIFVLSGRWNPRRAREDARAHETMIQRELAELHHN</sequence>
<feature type="transmembrane region" description="Helical" evidence="7">
    <location>
        <begin position="184"/>
        <end position="204"/>
    </location>
</feature>
<evidence type="ECO:0000256" key="3">
    <source>
        <dbReference type="ARBA" id="ARBA00022475"/>
    </source>
</evidence>
<keyword evidence="3" id="KW-1003">Cell membrane</keyword>
<feature type="transmembrane region" description="Helical" evidence="7">
    <location>
        <begin position="384"/>
        <end position="406"/>
    </location>
</feature>
<evidence type="ECO:0000256" key="1">
    <source>
        <dbReference type="ARBA" id="ARBA00004651"/>
    </source>
</evidence>
<protein>
    <submittedName>
        <fullName evidence="9">MFS transporter</fullName>
    </submittedName>
</protein>
<feature type="transmembrane region" description="Helical" evidence="7">
    <location>
        <begin position="27"/>
        <end position="45"/>
    </location>
</feature>
<feature type="transmembrane region" description="Helical" evidence="7">
    <location>
        <begin position="343"/>
        <end position="364"/>
    </location>
</feature>
<comment type="subcellular location">
    <subcellularLocation>
        <location evidence="1">Cell membrane</location>
        <topology evidence="1">Multi-pass membrane protein</topology>
    </subcellularLocation>
</comment>